<evidence type="ECO:0000256" key="3">
    <source>
        <dbReference type="SAM" id="MobiDB-lite"/>
    </source>
</evidence>
<sequence length="1097" mass="121616">MDVPSLLPNPPQTQALSSKTFLPPPLNGSLTLPELCEWQSKNSPNHRLFVFSRENGQVRTICWPEAVRAIHNGTRLVRKFMGWQPGMKDAPVVAILAASDTITYFTMIMSIMRAGYVAFPISPRNSPAAVAHLINKVSVKHVFVGREQAMIDLGKEALAILKAQHPGIPELEFSPAPVFEELYVDNLNDFDDFPYEKRGPDDIVVYLHSSGSTAFPKPIAWTNHRFAQLALIPYFGQRDLTDVVFSLHTIPMYHSMGVFQLSWTLSCGLVLSTFEPRSPAHIPTPQNHFQAAVASHSDIILSVPSIIEAWSRNPDYVKWLATRGGVLFGGGTLNKEAGDHLSSKGVSVFTLYGSTEGGIISPFLPAEVDHDWEYFKFPGNVTPEMVPNGNGTYELVMLANPFCRPSIINTQINGVDSYATSDLLIEHPQKRGCWRVYGRADDQIMHNTGEKTNPGPLENMLNQDPHVQSSVMFGRGEFQAGIIVEPKADFKFDPSDENKLAEFRNKIWPTIQRMNAFAPQHSRLFKEMIIVCEPSKPFQYTAKSTARRQAIVNEYAGEIKALYDAVADSAQSNIPSPLEWDSVSILHFVRAVVDSVLNHGVGDNEDIFQRGCDSLQATWIRNSLLRALRESAEVDTRNLVDNFVYDNPTIFSMASFLGNVVAGISYESKIPIASRTAYMRSLVERYTTINFPVYKISASNESGSSDPQPGGHIVLLTGSTGALGSYLLADLVKNPEISRVYALNRSHMSGSSSLRNRHEIAFLKRGLESDTVLGSDKVRLLESDLTVPHFGLEHEILTEMKSSVTHVIHNAWPVDFNRSLTSFEPNIKGLRNLIDFALSSTCSMPPVLVYTSSIGVFQNVESIGKMPLPEAPITAEVAVGTGYAESKWVSEEILMHISNKSRLKSVIVRVGQLSGGVNGAWNTAEWLPALVQSGQICGCLPIDERLVDWIPLDMAAKSLADFSFSRNLSLSTIIHLIHPRPTPWKSLANCIASDLSIPLVPFSQWLETLEQHGKSKSGDHIEVDDMRRIPALRLLQFFKDMSVKIEDSPAAFGFPCLASEMGVGLSPTLSSMHIRQLDKTDVNRWLGYWRNVGFIKA</sequence>
<dbReference type="InterPro" id="IPR000873">
    <property type="entry name" value="AMP-dep_synth/lig_dom"/>
</dbReference>
<accession>A0A9P5NBG8</accession>
<dbReference type="InterPro" id="IPR036291">
    <property type="entry name" value="NAD(P)-bd_dom_sf"/>
</dbReference>
<reference evidence="6" key="1">
    <citation type="submission" date="2020-11" db="EMBL/GenBank/DDBJ databases">
        <authorList>
            <consortium name="DOE Joint Genome Institute"/>
            <person name="Ahrendt S."/>
            <person name="Riley R."/>
            <person name="Andreopoulos W."/>
            <person name="LaButti K."/>
            <person name="Pangilinan J."/>
            <person name="Ruiz-duenas F.J."/>
            <person name="Barrasa J.M."/>
            <person name="Sanchez-Garcia M."/>
            <person name="Camarero S."/>
            <person name="Miyauchi S."/>
            <person name="Serrano A."/>
            <person name="Linde D."/>
            <person name="Babiker R."/>
            <person name="Drula E."/>
            <person name="Ayuso-Fernandez I."/>
            <person name="Pacheco R."/>
            <person name="Padilla G."/>
            <person name="Ferreira P."/>
            <person name="Barriuso J."/>
            <person name="Kellner H."/>
            <person name="Castanera R."/>
            <person name="Alfaro M."/>
            <person name="Ramirez L."/>
            <person name="Pisabarro A.G."/>
            <person name="Kuo A."/>
            <person name="Tritt A."/>
            <person name="Lipzen A."/>
            <person name="He G."/>
            <person name="Yan M."/>
            <person name="Ng V."/>
            <person name="Cullen D."/>
            <person name="Martin F."/>
            <person name="Rosso M.-N."/>
            <person name="Henrissat B."/>
            <person name="Hibbett D."/>
            <person name="Martinez A.T."/>
            <person name="Grigoriev I.V."/>
        </authorList>
    </citation>
    <scope>NUCLEOTIDE SEQUENCE</scope>
    <source>
        <strain evidence="6">AH 44721</strain>
    </source>
</reference>
<dbReference type="InterPro" id="IPR042099">
    <property type="entry name" value="ANL_N_sf"/>
</dbReference>
<dbReference type="Gene3D" id="3.40.50.720">
    <property type="entry name" value="NAD(P)-binding Rossmann-like Domain"/>
    <property type="match status" value="1"/>
</dbReference>
<organism evidence="6 7">
    <name type="scientific">Gymnopilus junonius</name>
    <name type="common">Spectacular rustgill mushroom</name>
    <name type="synonym">Gymnopilus spectabilis subsp. junonius</name>
    <dbReference type="NCBI Taxonomy" id="109634"/>
    <lineage>
        <taxon>Eukaryota</taxon>
        <taxon>Fungi</taxon>
        <taxon>Dikarya</taxon>
        <taxon>Basidiomycota</taxon>
        <taxon>Agaricomycotina</taxon>
        <taxon>Agaricomycetes</taxon>
        <taxon>Agaricomycetidae</taxon>
        <taxon>Agaricales</taxon>
        <taxon>Agaricineae</taxon>
        <taxon>Hymenogastraceae</taxon>
        <taxon>Gymnopilus</taxon>
    </lineage>
</organism>
<keyword evidence="1" id="KW-0596">Phosphopantetheine</keyword>
<evidence type="ECO:0000313" key="6">
    <source>
        <dbReference type="EMBL" id="KAF8878687.1"/>
    </source>
</evidence>
<dbReference type="SUPFAM" id="SSF56801">
    <property type="entry name" value="Acetyl-CoA synthetase-like"/>
    <property type="match status" value="1"/>
</dbReference>
<dbReference type="Pfam" id="PF07993">
    <property type="entry name" value="NAD_binding_4"/>
    <property type="match status" value="1"/>
</dbReference>
<evidence type="ECO:0000256" key="1">
    <source>
        <dbReference type="ARBA" id="ARBA00022450"/>
    </source>
</evidence>
<feature type="non-terminal residue" evidence="6">
    <location>
        <position position="1"/>
    </location>
</feature>
<proteinExistence type="predicted"/>
<evidence type="ECO:0000313" key="7">
    <source>
        <dbReference type="Proteomes" id="UP000724874"/>
    </source>
</evidence>
<dbReference type="PANTHER" id="PTHR43439">
    <property type="entry name" value="PHENYLACETATE-COENZYME A LIGASE"/>
    <property type="match status" value="1"/>
</dbReference>
<name>A0A9P5NBG8_GYMJU</name>
<dbReference type="SUPFAM" id="SSF51735">
    <property type="entry name" value="NAD(P)-binding Rossmann-fold domains"/>
    <property type="match status" value="1"/>
</dbReference>
<gene>
    <name evidence="6" type="ORF">CPB84DRAFT_1793984</name>
</gene>
<feature type="region of interest" description="Disordered" evidence="3">
    <location>
        <begin position="1"/>
        <end position="21"/>
    </location>
</feature>
<evidence type="ECO:0000259" key="5">
    <source>
        <dbReference type="Pfam" id="PF07993"/>
    </source>
</evidence>
<dbReference type="OrthoDB" id="429813at2759"/>
<dbReference type="InterPro" id="IPR051414">
    <property type="entry name" value="Adenylate-forming_Reductase"/>
</dbReference>
<keyword evidence="2" id="KW-0597">Phosphoprotein</keyword>
<evidence type="ECO:0008006" key="8">
    <source>
        <dbReference type="Google" id="ProtNLM"/>
    </source>
</evidence>
<dbReference type="PANTHER" id="PTHR43439:SF2">
    <property type="entry name" value="ENZYME, PUTATIVE (JCVI)-RELATED"/>
    <property type="match status" value="1"/>
</dbReference>
<feature type="domain" description="AMP-dependent synthetase/ligase" evidence="4">
    <location>
        <begin position="86"/>
        <end position="379"/>
    </location>
</feature>
<dbReference type="Gene3D" id="3.40.50.12780">
    <property type="entry name" value="N-terminal domain of ligase-like"/>
    <property type="match status" value="1"/>
</dbReference>
<dbReference type="Pfam" id="PF00501">
    <property type="entry name" value="AMP-binding"/>
    <property type="match status" value="1"/>
</dbReference>
<evidence type="ECO:0000256" key="2">
    <source>
        <dbReference type="ARBA" id="ARBA00022553"/>
    </source>
</evidence>
<dbReference type="Pfam" id="PF23562">
    <property type="entry name" value="AMP-binding_C_3"/>
    <property type="match status" value="1"/>
</dbReference>
<comment type="caution">
    <text evidence="6">The sequence shown here is derived from an EMBL/GenBank/DDBJ whole genome shotgun (WGS) entry which is preliminary data.</text>
</comment>
<protein>
    <recommendedName>
        <fullName evidence="8">Acetyl-CoA synthetase-like protein</fullName>
    </recommendedName>
</protein>
<dbReference type="Proteomes" id="UP000724874">
    <property type="component" value="Unassembled WGS sequence"/>
</dbReference>
<dbReference type="InterPro" id="IPR013120">
    <property type="entry name" value="FAR_NAD-bd"/>
</dbReference>
<keyword evidence="7" id="KW-1185">Reference proteome</keyword>
<feature type="domain" description="Thioester reductase (TE)" evidence="5">
    <location>
        <begin position="716"/>
        <end position="958"/>
    </location>
</feature>
<dbReference type="EMBL" id="JADNYJ010000156">
    <property type="protein sequence ID" value="KAF8878687.1"/>
    <property type="molecule type" value="Genomic_DNA"/>
</dbReference>
<dbReference type="AlphaFoldDB" id="A0A9P5NBG8"/>
<evidence type="ECO:0000259" key="4">
    <source>
        <dbReference type="Pfam" id="PF00501"/>
    </source>
</evidence>